<dbReference type="AlphaFoldDB" id="A0AAD9AY10"/>
<dbReference type="InterPro" id="IPR052895">
    <property type="entry name" value="HetReg/Transcr_Mod"/>
</dbReference>
<dbReference type="Pfam" id="PF06985">
    <property type="entry name" value="HET"/>
    <property type="match status" value="1"/>
</dbReference>
<sequence>MPCSSITERYQDHGHANARRGDPSSFNSAGNKAKDLAEVHRTRTDPKNDPYQPSRCYPVLWADDEIRLLQLDSASGGSLLHGAFARVRVGSEQAQYEAVSYTWADEYGDSARCRPMFIGPFWDIIPITRNCENALRSVRISGGPPRNIWIDSLCINQDDEKERSAQVALMPRIYAGAAGVLVYLGHATSDSDLAMDAITRSEDSYRCVHLGTRSGVCEGCFKAVGSLFQRQFFRRLWVVQEVTLARSLTIFCGSRSTYWPPHHVTDRLPISHWTKSHKQREGEPGFELLGLMADTSSCVCSGSRDRVFALLGMLHGLEAGSIAADYSLSPHKISIGIASFLLQKCGRGREVFLYASINRAKRRRLPSWVPDFVEPLKLDWKVRGLLDRSLAISGDLDAASTSAERLRALEIQDGVRRHRLSLPPLYPARIQVHARTASLCVPAVKLCNLQISFKPRGSGRDFKPFVRHGSTQRAVVQVPRAPSGFKDLSS</sequence>
<dbReference type="PANTHER" id="PTHR24148:SF64">
    <property type="entry name" value="HETEROKARYON INCOMPATIBILITY DOMAIN-CONTAINING PROTEIN"/>
    <property type="match status" value="1"/>
</dbReference>
<dbReference type="PANTHER" id="PTHR24148">
    <property type="entry name" value="ANKYRIN REPEAT DOMAIN-CONTAINING PROTEIN 39 HOMOLOG-RELATED"/>
    <property type="match status" value="1"/>
</dbReference>
<feature type="region of interest" description="Disordered" evidence="1">
    <location>
        <begin position="1"/>
        <end position="35"/>
    </location>
</feature>
<evidence type="ECO:0000256" key="1">
    <source>
        <dbReference type="SAM" id="MobiDB-lite"/>
    </source>
</evidence>
<evidence type="ECO:0000313" key="4">
    <source>
        <dbReference type="Proteomes" id="UP001243330"/>
    </source>
</evidence>
<reference evidence="3" key="1">
    <citation type="submission" date="2023-01" db="EMBL/GenBank/DDBJ databases">
        <title>Colletotrichum chrysophilum M932 genome sequence.</title>
        <authorList>
            <person name="Baroncelli R."/>
        </authorList>
    </citation>
    <scope>NUCLEOTIDE SEQUENCE</scope>
    <source>
        <strain evidence="3">M932</strain>
    </source>
</reference>
<dbReference type="InterPro" id="IPR010730">
    <property type="entry name" value="HET"/>
</dbReference>
<proteinExistence type="predicted"/>
<feature type="compositionally biased region" description="Basic and acidic residues" evidence="1">
    <location>
        <begin position="9"/>
        <end position="22"/>
    </location>
</feature>
<dbReference type="Proteomes" id="UP001243330">
    <property type="component" value="Unassembled WGS sequence"/>
</dbReference>
<comment type="caution">
    <text evidence="3">The sequence shown here is derived from an EMBL/GenBank/DDBJ whole genome shotgun (WGS) entry which is preliminary data.</text>
</comment>
<evidence type="ECO:0000259" key="2">
    <source>
        <dbReference type="Pfam" id="PF06985"/>
    </source>
</evidence>
<feature type="domain" description="Heterokaryon incompatibility" evidence="2">
    <location>
        <begin position="96"/>
        <end position="241"/>
    </location>
</feature>
<dbReference type="EMBL" id="JAQOWY010000021">
    <property type="protein sequence ID" value="KAK1855414.1"/>
    <property type="molecule type" value="Genomic_DNA"/>
</dbReference>
<name>A0AAD9AY10_9PEZI</name>
<accession>A0AAD9AY10</accession>
<evidence type="ECO:0000313" key="3">
    <source>
        <dbReference type="EMBL" id="KAK1855414.1"/>
    </source>
</evidence>
<gene>
    <name evidence="3" type="ORF">CCHR01_01887</name>
</gene>
<keyword evidence="4" id="KW-1185">Reference proteome</keyword>
<organism evidence="3 4">
    <name type="scientific">Colletotrichum chrysophilum</name>
    <dbReference type="NCBI Taxonomy" id="1836956"/>
    <lineage>
        <taxon>Eukaryota</taxon>
        <taxon>Fungi</taxon>
        <taxon>Dikarya</taxon>
        <taxon>Ascomycota</taxon>
        <taxon>Pezizomycotina</taxon>
        <taxon>Sordariomycetes</taxon>
        <taxon>Hypocreomycetidae</taxon>
        <taxon>Glomerellales</taxon>
        <taxon>Glomerellaceae</taxon>
        <taxon>Colletotrichum</taxon>
        <taxon>Colletotrichum gloeosporioides species complex</taxon>
    </lineage>
</organism>
<protein>
    <submittedName>
        <fullName evidence="3">Heterokaryon incompatibility protein</fullName>
    </submittedName>
</protein>